<evidence type="ECO:0000259" key="3">
    <source>
        <dbReference type="Pfam" id="PF00171"/>
    </source>
</evidence>
<dbReference type="EMBL" id="CAFBQW010000122">
    <property type="protein sequence ID" value="CAB5067154.1"/>
    <property type="molecule type" value="Genomic_DNA"/>
</dbReference>
<dbReference type="PANTHER" id="PTHR11699">
    <property type="entry name" value="ALDEHYDE DEHYDROGENASE-RELATED"/>
    <property type="match status" value="1"/>
</dbReference>
<dbReference type="InterPro" id="IPR016160">
    <property type="entry name" value="Ald_DH_CS_CYS"/>
</dbReference>
<dbReference type="EMBL" id="CAFAAQ010000266">
    <property type="protein sequence ID" value="CAB4825596.1"/>
    <property type="molecule type" value="Genomic_DNA"/>
</dbReference>
<dbReference type="FunFam" id="3.40.309.10:FF:000009">
    <property type="entry name" value="Aldehyde dehydrogenase A"/>
    <property type="match status" value="1"/>
</dbReference>
<dbReference type="Gene3D" id="3.40.605.10">
    <property type="entry name" value="Aldehyde Dehydrogenase, Chain A, domain 1"/>
    <property type="match status" value="1"/>
</dbReference>
<evidence type="ECO:0000313" key="6">
    <source>
        <dbReference type="EMBL" id="CAB4986999.1"/>
    </source>
</evidence>
<dbReference type="Pfam" id="PF00171">
    <property type="entry name" value="Aldedh"/>
    <property type="match status" value="1"/>
</dbReference>
<evidence type="ECO:0000313" key="8">
    <source>
        <dbReference type="EMBL" id="CAB5067154.1"/>
    </source>
</evidence>
<evidence type="ECO:0000313" key="5">
    <source>
        <dbReference type="EMBL" id="CAB4825596.1"/>
    </source>
</evidence>
<evidence type="ECO:0000256" key="2">
    <source>
        <dbReference type="ARBA" id="ARBA00023002"/>
    </source>
</evidence>
<dbReference type="EMBL" id="CAFBOG010000137">
    <property type="protein sequence ID" value="CAB4986999.1"/>
    <property type="molecule type" value="Genomic_DNA"/>
</dbReference>
<dbReference type="FunFam" id="3.40.605.10:FF:000007">
    <property type="entry name" value="NAD/NADP-dependent betaine aldehyde dehydrogenase"/>
    <property type="match status" value="1"/>
</dbReference>
<dbReference type="InterPro" id="IPR016162">
    <property type="entry name" value="Ald_DH_N"/>
</dbReference>
<dbReference type="InterPro" id="IPR029510">
    <property type="entry name" value="Ald_DH_CS_GLU"/>
</dbReference>
<keyword evidence="2" id="KW-0560">Oxidoreductase</keyword>
<dbReference type="InterPro" id="IPR016161">
    <property type="entry name" value="Ald_DH/histidinol_DH"/>
</dbReference>
<organism evidence="6">
    <name type="scientific">freshwater metagenome</name>
    <dbReference type="NCBI Taxonomy" id="449393"/>
    <lineage>
        <taxon>unclassified sequences</taxon>
        <taxon>metagenomes</taxon>
        <taxon>ecological metagenomes</taxon>
    </lineage>
</organism>
<evidence type="ECO:0000313" key="7">
    <source>
        <dbReference type="EMBL" id="CAB5038488.1"/>
    </source>
</evidence>
<comment type="similarity">
    <text evidence="1">Belongs to the aldehyde dehydrogenase family.</text>
</comment>
<dbReference type="NCBIfam" id="NF010000">
    <property type="entry name" value="PRK13473.1"/>
    <property type="match status" value="1"/>
</dbReference>
<evidence type="ECO:0000256" key="1">
    <source>
        <dbReference type="ARBA" id="ARBA00009986"/>
    </source>
</evidence>
<dbReference type="SUPFAM" id="SSF53720">
    <property type="entry name" value="ALDH-like"/>
    <property type="match status" value="1"/>
</dbReference>
<name>A0A6J7N973_9ZZZZ</name>
<dbReference type="GO" id="GO:0016620">
    <property type="term" value="F:oxidoreductase activity, acting on the aldehyde or oxo group of donors, NAD or NADP as acceptor"/>
    <property type="evidence" value="ECO:0007669"/>
    <property type="project" value="InterPro"/>
</dbReference>
<protein>
    <submittedName>
        <fullName evidence="6">Unannotated protein</fullName>
    </submittedName>
</protein>
<dbReference type="AlphaFoldDB" id="A0A6J7N973"/>
<dbReference type="Gene3D" id="3.40.309.10">
    <property type="entry name" value="Aldehyde Dehydrogenase, Chain A, domain 2"/>
    <property type="match status" value="1"/>
</dbReference>
<dbReference type="PROSITE" id="PS00687">
    <property type="entry name" value="ALDEHYDE_DEHYDR_GLU"/>
    <property type="match status" value="1"/>
</dbReference>
<sequence length="479" mass="49997">MVSNLQVRNENLIGGSWRSSESGRTSAVLDPSTGTEIFSSAVSDAHDVDLAVTAAAEAFVSWSRTTPLERATALFKLADLIEARADDLIAVESLNAGKPVSATGDEISGTADCLRFFAGAARTMESQAAGEYMEGFTSMLRREPVGVIASITPWNYPLMMAAWKIGPALAAGCTVVLKPSDLTPMSSLLLAELTQEALPPGVFNLVCGDGATTGAALTTHPLVDMISVTGSVGTGKAIARAAADSLKRVHLELGGKAPVLVFDDADLSKVAEAIKVGSFWNAGQDCTAAARVIVAEGIHDDAVDAIAEAAASLIIGPTGEESTELGPVISAAQRERVAGFVDRACAEGAVAVTGGGTRSGGGFYFEPSVLIGVDQRSEIVQREVFGPVVTVQRASSVDQAIQMANDSDYGLAASVFTSDVGTAMQASAQLRFGTVWVNDHIPLVPEMPHGGFKQSGYGNDMSQYAVEHYTELKHVMVKW</sequence>
<gene>
    <name evidence="4" type="ORF">UFOPK2582_01187</name>
    <name evidence="5" type="ORF">UFOPK3046_01992</name>
    <name evidence="6" type="ORF">UFOPK3914_01376</name>
    <name evidence="7" type="ORF">UFOPK4173_01553</name>
    <name evidence="8" type="ORF">UFOPK4354_01139</name>
</gene>
<dbReference type="InterPro" id="IPR015590">
    <property type="entry name" value="Aldehyde_DH_dom"/>
</dbReference>
<dbReference type="InterPro" id="IPR016163">
    <property type="entry name" value="Ald_DH_C"/>
</dbReference>
<accession>A0A6J7N973</accession>
<feature type="domain" description="Aldehyde dehydrogenase" evidence="3">
    <location>
        <begin position="17"/>
        <end position="475"/>
    </location>
</feature>
<evidence type="ECO:0000313" key="4">
    <source>
        <dbReference type="EMBL" id="CAB4706278.1"/>
    </source>
</evidence>
<dbReference type="EMBL" id="CAEZXS010000148">
    <property type="protein sequence ID" value="CAB4706278.1"/>
    <property type="molecule type" value="Genomic_DNA"/>
</dbReference>
<reference evidence="6" key="1">
    <citation type="submission" date="2020-05" db="EMBL/GenBank/DDBJ databases">
        <authorList>
            <person name="Chiriac C."/>
            <person name="Salcher M."/>
            <person name="Ghai R."/>
            <person name="Kavagutti S V."/>
        </authorList>
    </citation>
    <scope>NUCLEOTIDE SEQUENCE</scope>
</reference>
<dbReference type="EMBL" id="CAFBPW010000214">
    <property type="protein sequence ID" value="CAB5038488.1"/>
    <property type="molecule type" value="Genomic_DNA"/>
</dbReference>
<proteinExistence type="inferred from homology"/>
<dbReference type="PROSITE" id="PS00070">
    <property type="entry name" value="ALDEHYDE_DEHYDR_CYS"/>
    <property type="match status" value="1"/>
</dbReference>